<accession>A0A248UQC4</accession>
<organism evidence="1 2">
    <name type="scientific">Ochrobactrum quorumnocens</name>
    <dbReference type="NCBI Taxonomy" id="271865"/>
    <lineage>
        <taxon>Bacteria</taxon>
        <taxon>Pseudomonadati</taxon>
        <taxon>Pseudomonadota</taxon>
        <taxon>Alphaproteobacteria</taxon>
        <taxon>Hyphomicrobiales</taxon>
        <taxon>Brucellaceae</taxon>
        <taxon>Brucella/Ochrobactrum group</taxon>
        <taxon>Ochrobactrum</taxon>
    </lineage>
</organism>
<evidence type="ECO:0000313" key="1">
    <source>
        <dbReference type="EMBL" id="ASV88750.1"/>
    </source>
</evidence>
<proteinExistence type="predicted"/>
<dbReference type="Proteomes" id="UP000215256">
    <property type="component" value="Plasmid unnamed1"/>
</dbReference>
<keyword evidence="1" id="KW-0614">Plasmid</keyword>
<dbReference type="KEGG" id="och:CES85_3529"/>
<gene>
    <name evidence="1" type="ORF">CES85_3529</name>
</gene>
<name>A0A248UQC4_9HYPH</name>
<evidence type="ECO:0000313" key="2">
    <source>
        <dbReference type="Proteomes" id="UP000215256"/>
    </source>
</evidence>
<protein>
    <submittedName>
        <fullName evidence="1">Uncharacterized protein</fullName>
    </submittedName>
</protein>
<dbReference type="AlphaFoldDB" id="A0A248UQC4"/>
<sequence length="38" mass="4091">MDITRNGFTAFGGARSSGFVSKTALDASFHRKLIEITS</sequence>
<reference evidence="1 2" key="1">
    <citation type="submission" date="2017-07" db="EMBL/GenBank/DDBJ databases">
        <title>Phylogenetic study on the rhizospheric bacterium Ochrobactrum sp. A44.</title>
        <authorList>
            <person name="Krzyzanowska D.M."/>
            <person name="Ossowicki A."/>
            <person name="Rajewska M."/>
            <person name="Maciag T."/>
            <person name="Kaczynski Z."/>
            <person name="Czerwicka M."/>
            <person name="Jafra S."/>
        </authorList>
    </citation>
    <scope>NUCLEOTIDE SEQUENCE [LARGE SCALE GENOMIC DNA]</scope>
    <source>
        <strain evidence="1 2">A44</strain>
        <plasmid evidence="1 2">unnamed1</plasmid>
    </source>
</reference>
<geneLocation type="plasmid" evidence="1 2">
    <name>unnamed1</name>
</geneLocation>
<dbReference type="EMBL" id="CP022605">
    <property type="protein sequence ID" value="ASV88750.1"/>
    <property type="molecule type" value="Genomic_DNA"/>
</dbReference>